<reference evidence="4 5" key="1">
    <citation type="submission" date="2017-07" db="EMBL/GenBank/DDBJ databases">
        <title>Genome Sequence of Sulfitobacter pseudonitzschiae Strain SMR1 Isolated from a culture of the Diatom Skeletonema marinoi.</title>
        <authorList>
            <person name="Topel M."/>
            <person name="Pinder M.I.M."/>
            <person name="Johansson O.N."/>
            <person name="Kourtchenko O."/>
            <person name="Godhe A."/>
            <person name="Clarke A.K."/>
        </authorList>
    </citation>
    <scope>NUCLEOTIDE SEQUENCE [LARGE SCALE GENOMIC DNA]</scope>
    <source>
        <strain evidence="4 5">SMR1</strain>
    </source>
</reference>
<gene>
    <name evidence="4" type="primary">xylF</name>
    <name evidence="4" type="ORF">SULPSESMR1_01655</name>
</gene>
<evidence type="ECO:0000256" key="1">
    <source>
        <dbReference type="ARBA" id="ARBA00010088"/>
    </source>
</evidence>
<dbReference type="InterPro" id="IPR029058">
    <property type="entry name" value="AB_hydrolase_fold"/>
</dbReference>
<dbReference type="PANTHER" id="PTHR43689:SF8">
    <property type="entry name" value="ALPHA_BETA-HYDROLASES SUPERFAMILY PROTEIN"/>
    <property type="match status" value="1"/>
</dbReference>
<dbReference type="Proteomes" id="UP000199754">
    <property type="component" value="Chromosome"/>
</dbReference>
<dbReference type="AlphaFoldDB" id="A0A221K0C7"/>
<dbReference type="EC" id="3.7.1.9" evidence="4"/>
<dbReference type="KEGG" id="spse:SULPSESMR1_01655"/>
<dbReference type="STRING" id="1402135.SAMN05444149_105493"/>
<comment type="similarity">
    <text evidence="1">Belongs to the peptidase S33 family.</text>
</comment>
<feature type="domain" description="AB hydrolase-1" evidence="3">
    <location>
        <begin position="73"/>
        <end position="326"/>
    </location>
</feature>
<keyword evidence="5" id="KW-1185">Reference proteome</keyword>
<name>A0A221K0C7_9RHOB</name>
<dbReference type="GO" id="GO:0006508">
    <property type="term" value="P:proteolysis"/>
    <property type="evidence" value="ECO:0007669"/>
    <property type="project" value="InterPro"/>
</dbReference>
<evidence type="ECO:0000313" key="5">
    <source>
        <dbReference type="Proteomes" id="UP000199754"/>
    </source>
</evidence>
<dbReference type="SUPFAM" id="SSF53474">
    <property type="entry name" value="alpha/beta-Hydrolases"/>
    <property type="match status" value="1"/>
</dbReference>
<dbReference type="OrthoDB" id="9815441at2"/>
<sequence>MKSTSRHPLIWPKLERKLLIWGVVLGLALVATVQISAHLRETRAEQSHPPVGQVLDVNGTKVHAVVMGQGPDLVLIHGAGGNVRDFIFNFSERLTDRYRVILFDRPGLGWTERPRDAFGGAWASEGTSPQAQAALLQAASDQLGVSNPVVLGHSFGGSVALAWALARPDDTAAVVMVAGVAQPWPGDLGPFYTVLGAPWGGALVVPLITAFTPRPYVKNRIDSIFAPQSAPEGYADYIGAGLSMRRTTLRANVRQVNTLRPHMVAMKAQLPSLTMPFEIIHGDADDTVPLTVHSVPLSQQVPGANLTVLPGVGHMPQHVDPRAVTDAIDRAAQRAGLR</sequence>
<dbReference type="Gene3D" id="3.40.50.1820">
    <property type="entry name" value="alpha/beta hydrolase"/>
    <property type="match status" value="1"/>
</dbReference>
<dbReference type="GO" id="GO:0008233">
    <property type="term" value="F:peptidase activity"/>
    <property type="evidence" value="ECO:0007669"/>
    <property type="project" value="InterPro"/>
</dbReference>
<dbReference type="PRINTS" id="PR00793">
    <property type="entry name" value="PROAMNOPTASE"/>
</dbReference>
<proteinExistence type="inferred from homology"/>
<evidence type="ECO:0000256" key="2">
    <source>
        <dbReference type="ARBA" id="ARBA00022801"/>
    </source>
</evidence>
<dbReference type="RefSeq" id="WP_089420374.1">
    <property type="nucleotide sequence ID" value="NZ_CP022415.1"/>
</dbReference>
<dbReference type="InterPro" id="IPR002410">
    <property type="entry name" value="Peptidase_S33"/>
</dbReference>
<keyword evidence="2 4" id="KW-0378">Hydrolase</keyword>
<evidence type="ECO:0000313" key="4">
    <source>
        <dbReference type="EMBL" id="ASM72468.1"/>
    </source>
</evidence>
<organism evidence="4 5">
    <name type="scientific">Pseudosulfitobacter pseudonitzschiae</name>
    <dbReference type="NCBI Taxonomy" id="1402135"/>
    <lineage>
        <taxon>Bacteria</taxon>
        <taxon>Pseudomonadati</taxon>
        <taxon>Pseudomonadota</taxon>
        <taxon>Alphaproteobacteria</taxon>
        <taxon>Rhodobacterales</taxon>
        <taxon>Roseobacteraceae</taxon>
        <taxon>Pseudosulfitobacter</taxon>
    </lineage>
</organism>
<dbReference type="Pfam" id="PF12697">
    <property type="entry name" value="Abhydrolase_6"/>
    <property type="match status" value="1"/>
</dbReference>
<dbReference type="PRINTS" id="PR00111">
    <property type="entry name" value="ABHYDROLASE"/>
</dbReference>
<dbReference type="PANTHER" id="PTHR43689">
    <property type="entry name" value="HYDROLASE"/>
    <property type="match status" value="1"/>
</dbReference>
<protein>
    <submittedName>
        <fullName evidence="4">2-hydroxymuconate semialdehyde hydrolase</fullName>
        <ecNumber evidence="4">3.7.1.9</ecNumber>
    </submittedName>
</protein>
<dbReference type="InterPro" id="IPR000073">
    <property type="entry name" value="AB_hydrolase_1"/>
</dbReference>
<dbReference type="EMBL" id="CP022415">
    <property type="protein sequence ID" value="ASM72468.1"/>
    <property type="molecule type" value="Genomic_DNA"/>
</dbReference>
<evidence type="ECO:0000259" key="3">
    <source>
        <dbReference type="Pfam" id="PF12697"/>
    </source>
</evidence>
<dbReference type="GO" id="GO:0018775">
    <property type="term" value="F:2-hydroxymuconate-semialdehyde hydrolase activity"/>
    <property type="evidence" value="ECO:0007669"/>
    <property type="project" value="UniProtKB-EC"/>
</dbReference>
<accession>A0A221K0C7</accession>